<comment type="caution">
    <text evidence="1">The sequence shown here is derived from an EMBL/GenBank/DDBJ whole genome shotgun (WGS) entry which is preliminary data.</text>
</comment>
<dbReference type="Gene3D" id="2.60.40.1120">
    <property type="entry name" value="Carboxypeptidase-like, regulatory domain"/>
    <property type="match status" value="1"/>
</dbReference>
<name>A0ABS0L679_9BACT</name>
<dbReference type="EMBL" id="JADWYK010000014">
    <property type="protein sequence ID" value="MBG8555612.1"/>
    <property type="molecule type" value="Genomic_DNA"/>
</dbReference>
<accession>A0ABS0L679</accession>
<keyword evidence="2" id="KW-1185">Reference proteome</keyword>
<evidence type="ECO:0000313" key="1">
    <source>
        <dbReference type="EMBL" id="MBG8555612.1"/>
    </source>
</evidence>
<organism evidence="1 2">
    <name type="scientific">Hymenobacter guriensis</name>
    <dbReference type="NCBI Taxonomy" id="2793065"/>
    <lineage>
        <taxon>Bacteria</taxon>
        <taxon>Pseudomonadati</taxon>
        <taxon>Bacteroidota</taxon>
        <taxon>Cytophagia</taxon>
        <taxon>Cytophagales</taxon>
        <taxon>Hymenobacteraceae</taxon>
        <taxon>Hymenobacter</taxon>
    </lineage>
</organism>
<dbReference type="Proteomes" id="UP000601099">
    <property type="component" value="Unassembled WGS sequence"/>
</dbReference>
<gene>
    <name evidence="1" type="ORF">I5L79_18860</name>
</gene>
<reference evidence="1 2" key="1">
    <citation type="submission" date="2020-11" db="EMBL/GenBank/DDBJ databases">
        <title>Hymenobacter sp.</title>
        <authorList>
            <person name="Kim M.K."/>
        </authorList>
    </citation>
    <scope>NUCLEOTIDE SEQUENCE [LARGE SCALE GENOMIC DNA]</scope>
    <source>
        <strain evidence="1 2">BT594</strain>
    </source>
</reference>
<proteinExistence type="predicted"/>
<protein>
    <submittedName>
        <fullName evidence="1">Carboxypeptidase-like regulatory domain-containing protein</fullName>
    </submittedName>
</protein>
<dbReference type="InterPro" id="IPR008969">
    <property type="entry name" value="CarboxyPept-like_regulatory"/>
</dbReference>
<dbReference type="SUPFAM" id="SSF49464">
    <property type="entry name" value="Carboxypeptidase regulatory domain-like"/>
    <property type="match status" value="1"/>
</dbReference>
<dbReference type="Pfam" id="PF13715">
    <property type="entry name" value="CarbopepD_reg_2"/>
    <property type="match status" value="1"/>
</dbReference>
<evidence type="ECO:0000313" key="2">
    <source>
        <dbReference type="Proteomes" id="UP000601099"/>
    </source>
</evidence>
<sequence length="385" mass="43486">MGQARLSGIVLDSVTRQPLPFSTVFLANTTRGVTTDEAGRFVFEQVPAGSYEAVASYLGYRLQRQNITVRTESQQLTFRLAPSTNALREVVVRPTPNKPEDYQVFADALLGSTSFSKLCRIRNPKAVQVRFDAGKNELTASCPDFLEIENRALGYRIRYYGLEFTLNFQEDWVSFYGSPVFEPLRARSARQQRTWEVNRRQAYTGSLLHFLRSAYAGKVAEAGFRVQRLRRLPHPAWPRADSLLKLLRSMPPEVWNRNSAVFSDSAQRLSKVPRQVEYLFTEPLPAAAYRQELPGGVFLRFADLLQVTFAAEPADPAYVAYTARQRRPGQPLPAGLSVQSSVLHLQSPTVELQPNGTPTDPLALLTEDYWGFEKMGEFLPLDYQP</sequence>
<dbReference type="RefSeq" id="WP_196956632.1">
    <property type="nucleotide sequence ID" value="NZ_JADWYK010000014.1"/>
</dbReference>